<reference evidence="2 3" key="1">
    <citation type="submission" date="2023-03" db="EMBL/GenBank/DDBJ databases">
        <title>Bacillus Genome Sequencing.</title>
        <authorList>
            <person name="Dunlap C."/>
        </authorList>
    </citation>
    <scope>NUCLEOTIDE SEQUENCE [LARGE SCALE GENOMIC DNA]</scope>
    <source>
        <strain evidence="2 3">B-41290</strain>
    </source>
</reference>
<comment type="caution">
    <text evidence="2">The sequence shown here is derived from an EMBL/GenBank/DDBJ whole genome shotgun (WGS) entry which is preliminary data.</text>
</comment>
<sequence>MDPEWVNLILEAKSLGVSIQELQVFIQKEQSLNNQPHKNWN</sequence>
<dbReference type="Pfam" id="PF08671">
    <property type="entry name" value="SinI"/>
    <property type="match status" value="1"/>
</dbReference>
<dbReference type="AlphaFoldDB" id="A0AAW9NJM0"/>
<dbReference type="Proteomes" id="UP001307168">
    <property type="component" value="Unassembled WGS sequence"/>
</dbReference>
<name>A0AAW9NJM0_9BACI</name>
<protein>
    <submittedName>
        <fullName evidence="2">Anti-repressor SinI family protein</fullName>
    </submittedName>
</protein>
<accession>A0AAW9NJM0</accession>
<feature type="domain" description="Sin" evidence="1">
    <location>
        <begin position="1"/>
        <end position="30"/>
    </location>
</feature>
<dbReference type="RefSeq" id="WP_367407686.1">
    <property type="nucleotide sequence ID" value="NZ_JARNBH010000025.1"/>
</dbReference>
<dbReference type="GO" id="GO:0046983">
    <property type="term" value="F:protein dimerization activity"/>
    <property type="evidence" value="ECO:0007669"/>
    <property type="project" value="InterPro"/>
</dbReference>
<dbReference type="InterPro" id="IPR010981">
    <property type="entry name" value="SinR/SinI_dimer_dom"/>
</dbReference>
<evidence type="ECO:0000313" key="3">
    <source>
        <dbReference type="Proteomes" id="UP001307168"/>
    </source>
</evidence>
<gene>
    <name evidence="2" type="ORF">P4706_20845</name>
</gene>
<dbReference type="GO" id="GO:0006355">
    <property type="term" value="P:regulation of DNA-templated transcription"/>
    <property type="evidence" value="ECO:0007669"/>
    <property type="project" value="InterPro"/>
</dbReference>
<dbReference type="SUPFAM" id="SSF47406">
    <property type="entry name" value="SinR repressor dimerisation domain-like"/>
    <property type="match status" value="1"/>
</dbReference>
<dbReference type="EMBL" id="JARNBH010000025">
    <property type="protein sequence ID" value="MEC0275492.1"/>
    <property type="molecule type" value="Genomic_DNA"/>
</dbReference>
<dbReference type="InterPro" id="IPR036281">
    <property type="entry name" value="SinR/SinI_dimer_dom_sf"/>
</dbReference>
<keyword evidence="3" id="KW-1185">Reference proteome</keyword>
<evidence type="ECO:0000259" key="1">
    <source>
        <dbReference type="PROSITE" id="PS51500"/>
    </source>
</evidence>
<dbReference type="PROSITE" id="PS51500">
    <property type="entry name" value="SIN"/>
    <property type="match status" value="1"/>
</dbReference>
<evidence type="ECO:0000313" key="2">
    <source>
        <dbReference type="EMBL" id="MEC0275492.1"/>
    </source>
</evidence>
<proteinExistence type="predicted"/>
<organism evidence="2 3">
    <name type="scientific">Peribacillus castrilensis</name>
    <dbReference type="NCBI Taxonomy" id="2897690"/>
    <lineage>
        <taxon>Bacteria</taxon>
        <taxon>Bacillati</taxon>
        <taxon>Bacillota</taxon>
        <taxon>Bacilli</taxon>
        <taxon>Bacillales</taxon>
        <taxon>Bacillaceae</taxon>
        <taxon>Peribacillus</taxon>
    </lineage>
</organism>